<dbReference type="OrthoDB" id="5852087at2759"/>
<accession>A0A6V7VJU6</accession>
<reference evidence="1 2" key="1">
    <citation type="submission" date="2020-08" db="EMBL/GenBank/DDBJ databases">
        <authorList>
            <person name="Koutsovoulos G."/>
            <person name="Danchin GJ E."/>
        </authorList>
    </citation>
    <scope>NUCLEOTIDE SEQUENCE [LARGE SCALE GENOMIC DNA]</scope>
</reference>
<evidence type="ECO:0000313" key="1">
    <source>
        <dbReference type="EMBL" id="CAD2175236.1"/>
    </source>
</evidence>
<sequence>MLNKYCSSYKTIMPCFAGHISQCGSSEQKEFLRQMVNAIQFLCDPYSSNERLQLLSNRKCIGKVLEDNNQLINGNKLNDCFNEYNDNINRCRSNCNKLLTNKENDKFTCFIRTWISEQNLCLINKMNKLCGIPTTKFYIKIQKTIFNEKFPIICEENEENKINKNFINLSKIKEEGKLKTTIFVKTKGKKKMPLLRLSDFRLKFAEKFKAKIKINNNSTTNSTTTILPQFNSSTPKINLNKKINSLNNQVKHQNNNNLLKRGINGLAKIIFFEVSPIEEIASQFWKKSY</sequence>
<protein>
    <submittedName>
        <fullName evidence="1">Uncharacterized protein</fullName>
    </submittedName>
</protein>
<organism evidence="1 2">
    <name type="scientific">Meloidogyne enterolobii</name>
    <name type="common">Root-knot nematode worm</name>
    <name type="synonym">Meloidogyne mayaguensis</name>
    <dbReference type="NCBI Taxonomy" id="390850"/>
    <lineage>
        <taxon>Eukaryota</taxon>
        <taxon>Metazoa</taxon>
        <taxon>Ecdysozoa</taxon>
        <taxon>Nematoda</taxon>
        <taxon>Chromadorea</taxon>
        <taxon>Rhabditida</taxon>
        <taxon>Tylenchina</taxon>
        <taxon>Tylenchomorpha</taxon>
        <taxon>Tylenchoidea</taxon>
        <taxon>Meloidogynidae</taxon>
        <taxon>Meloidogyninae</taxon>
        <taxon>Meloidogyne</taxon>
    </lineage>
</organism>
<evidence type="ECO:0000313" key="2">
    <source>
        <dbReference type="Proteomes" id="UP000580250"/>
    </source>
</evidence>
<comment type="caution">
    <text evidence="1">The sequence shown here is derived from an EMBL/GenBank/DDBJ whole genome shotgun (WGS) entry which is preliminary data.</text>
</comment>
<dbReference type="Proteomes" id="UP000580250">
    <property type="component" value="Unassembled WGS sequence"/>
</dbReference>
<dbReference type="EMBL" id="CAJEWN010000250">
    <property type="protein sequence ID" value="CAD2175236.1"/>
    <property type="molecule type" value="Genomic_DNA"/>
</dbReference>
<gene>
    <name evidence="1" type="ORF">MENT_LOCUS26951</name>
</gene>
<dbReference type="AlphaFoldDB" id="A0A6V7VJU6"/>
<name>A0A6V7VJU6_MELEN</name>
<proteinExistence type="predicted"/>